<evidence type="ECO:0000313" key="2">
    <source>
        <dbReference type="EMBL" id="PSR26231.1"/>
    </source>
</evidence>
<comment type="caution">
    <text evidence="2">The sequence shown here is derived from an EMBL/GenBank/DDBJ whole genome shotgun (WGS) entry which is preliminary data.</text>
</comment>
<feature type="transmembrane region" description="Helical" evidence="1">
    <location>
        <begin position="7"/>
        <end position="25"/>
    </location>
</feature>
<protein>
    <submittedName>
        <fullName evidence="2">Uncharacterized protein</fullName>
    </submittedName>
</protein>
<keyword evidence="1" id="KW-1133">Transmembrane helix</keyword>
<organism evidence="2 3">
    <name type="scientific">Sulfobacillus benefaciens</name>
    <dbReference type="NCBI Taxonomy" id="453960"/>
    <lineage>
        <taxon>Bacteria</taxon>
        <taxon>Bacillati</taxon>
        <taxon>Bacillota</taxon>
        <taxon>Clostridia</taxon>
        <taxon>Eubacteriales</taxon>
        <taxon>Clostridiales Family XVII. Incertae Sedis</taxon>
        <taxon>Sulfobacillus</taxon>
    </lineage>
</organism>
<sequence>MRRLPKLIIPAILVANMEFTIFLLLRPLLLKTSRPPLSIPLQGIGTFTVGLPLTPASVGDTAYINFPFRIWFAHLSAALSLLHLSLTEHPASIRMKRLKWLGTSHSSQRSKFMVGATELATALPARIQWLGPYIKPTTAYLRTRMHGFVHPTRPFLHVSHLFVADAWAHLRSHPVCFWLTAPNKISRPVIFHDLGTRTCLYPYRGATFETSGYHRTSRRWMCDAALVPLFAPGPQSSFPRALPERNSLVRIRWKLPAIRLFSPW</sequence>
<evidence type="ECO:0000256" key="1">
    <source>
        <dbReference type="SAM" id="Phobius"/>
    </source>
</evidence>
<evidence type="ECO:0000313" key="3">
    <source>
        <dbReference type="Proteomes" id="UP000242699"/>
    </source>
</evidence>
<gene>
    <name evidence="2" type="ORF">C7B43_14425</name>
</gene>
<dbReference type="AlphaFoldDB" id="A0A2T2WVG1"/>
<accession>A0A2T2WVG1</accession>
<dbReference type="Proteomes" id="UP000242699">
    <property type="component" value="Unassembled WGS sequence"/>
</dbReference>
<dbReference type="EMBL" id="PXYT01000039">
    <property type="protein sequence ID" value="PSR26231.1"/>
    <property type="molecule type" value="Genomic_DNA"/>
</dbReference>
<proteinExistence type="predicted"/>
<keyword evidence="1" id="KW-0472">Membrane</keyword>
<name>A0A2T2WVG1_9FIRM</name>
<keyword evidence="1" id="KW-0812">Transmembrane</keyword>
<reference evidence="2 3" key="1">
    <citation type="journal article" date="2014" name="BMC Genomics">
        <title>Comparison of environmental and isolate Sulfobacillus genomes reveals diverse carbon, sulfur, nitrogen, and hydrogen metabolisms.</title>
        <authorList>
            <person name="Justice N.B."/>
            <person name="Norman A."/>
            <person name="Brown C.T."/>
            <person name="Singh A."/>
            <person name="Thomas B.C."/>
            <person name="Banfield J.F."/>
        </authorList>
    </citation>
    <scope>NUCLEOTIDE SEQUENCE [LARGE SCALE GENOMIC DNA]</scope>
    <source>
        <strain evidence="2">AMDSBA1</strain>
    </source>
</reference>